<feature type="transmembrane region" description="Helical" evidence="1">
    <location>
        <begin position="39"/>
        <end position="60"/>
    </location>
</feature>
<keyword evidence="1" id="KW-0812">Transmembrane</keyword>
<reference evidence="2 3" key="1">
    <citation type="submission" date="2018-12" db="EMBL/GenBank/DDBJ databases">
        <title>Alloscrdovia theropitheci sp. nov: a novel taxon from the feces of the bleeding-herat monkey (Theropithecus geleda).</title>
        <authorList>
            <person name="Modesto M."/>
        </authorList>
    </citation>
    <scope>NUCLEOTIDE SEQUENCE [LARGE SCALE GENOMIC DNA]</scope>
    <source>
        <strain evidence="2 3">GLDI4/2</strain>
    </source>
</reference>
<keyword evidence="3" id="KW-1185">Reference proteome</keyword>
<name>A0A4R0QQI0_9BIFI</name>
<feature type="transmembrane region" description="Helical" evidence="1">
    <location>
        <begin position="91"/>
        <end position="110"/>
    </location>
</feature>
<evidence type="ECO:0000256" key="1">
    <source>
        <dbReference type="SAM" id="Phobius"/>
    </source>
</evidence>
<evidence type="ECO:0000313" key="3">
    <source>
        <dbReference type="Proteomes" id="UP000291289"/>
    </source>
</evidence>
<dbReference type="InterPro" id="IPR008407">
    <property type="entry name" value="Brnchd-chn_aa_trnsp_AzlD"/>
</dbReference>
<accession>A0A4R0QQI0</accession>
<protein>
    <submittedName>
        <fullName evidence="2">Branched-chain amino acid transporter AzlD</fullName>
    </submittedName>
</protein>
<organism evidence="2 3">
    <name type="scientific">Alloscardovia theropitheci</name>
    <dbReference type="NCBI Taxonomy" id="2496842"/>
    <lineage>
        <taxon>Bacteria</taxon>
        <taxon>Bacillati</taxon>
        <taxon>Actinomycetota</taxon>
        <taxon>Actinomycetes</taxon>
        <taxon>Bifidobacteriales</taxon>
        <taxon>Bifidobacteriaceae</taxon>
        <taxon>Alloscardovia</taxon>
    </lineage>
</organism>
<dbReference type="Pfam" id="PF05437">
    <property type="entry name" value="AzlD"/>
    <property type="match status" value="1"/>
</dbReference>
<dbReference type="RefSeq" id="WP_131283413.1">
    <property type="nucleotide sequence ID" value="NZ_RXLP01000014.1"/>
</dbReference>
<sequence length="111" mass="12056">MTMTLIQSLIVIAAAALGTMVTRFLPFLAFPESKPIPPFIIYLGKVLPLAVMGMLVVYSLRATPVTSGSHGIPELIALISLVLVHLKWRNMLVSMATGTVLYMVLIQTIFA</sequence>
<dbReference type="AlphaFoldDB" id="A0A4R0QQI0"/>
<gene>
    <name evidence="2" type="ORF">EJ419_02850</name>
</gene>
<dbReference type="Proteomes" id="UP000291289">
    <property type="component" value="Unassembled WGS sequence"/>
</dbReference>
<feature type="transmembrane region" description="Helical" evidence="1">
    <location>
        <begin position="66"/>
        <end position="84"/>
    </location>
</feature>
<dbReference type="PIRSF" id="PIRSF003203">
    <property type="entry name" value="AzlD"/>
    <property type="match status" value="1"/>
</dbReference>
<feature type="transmembrane region" description="Helical" evidence="1">
    <location>
        <begin position="6"/>
        <end position="27"/>
    </location>
</feature>
<dbReference type="EMBL" id="RXLP01000014">
    <property type="protein sequence ID" value="TCD54554.1"/>
    <property type="molecule type" value="Genomic_DNA"/>
</dbReference>
<keyword evidence="1" id="KW-0472">Membrane</keyword>
<evidence type="ECO:0000313" key="2">
    <source>
        <dbReference type="EMBL" id="TCD54554.1"/>
    </source>
</evidence>
<keyword evidence="1" id="KW-1133">Transmembrane helix</keyword>
<proteinExistence type="predicted"/>
<comment type="caution">
    <text evidence="2">The sequence shown here is derived from an EMBL/GenBank/DDBJ whole genome shotgun (WGS) entry which is preliminary data.</text>
</comment>
<dbReference type="OrthoDB" id="5324916at2"/>